<proteinExistence type="predicted"/>
<dbReference type="AlphaFoldDB" id="A0A6C0KWS1"/>
<protein>
    <submittedName>
        <fullName evidence="1">Uncharacterized protein</fullName>
    </submittedName>
</protein>
<name>A0A6C0KWS1_9ZZZZ</name>
<organism evidence="1">
    <name type="scientific">viral metagenome</name>
    <dbReference type="NCBI Taxonomy" id="1070528"/>
    <lineage>
        <taxon>unclassified sequences</taxon>
        <taxon>metagenomes</taxon>
        <taxon>organismal metagenomes</taxon>
    </lineage>
</organism>
<dbReference type="EMBL" id="MN740979">
    <property type="protein sequence ID" value="QHU21127.1"/>
    <property type="molecule type" value="Genomic_DNA"/>
</dbReference>
<reference evidence="1" key="1">
    <citation type="journal article" date="2020" name="Nature">
        <title>Giant virus diversity and host interactions through global metagenomics.</title>
        <authorList>
            <person name="Schulz F."/>
            <person name="Roux S."/>
            <person name="Paez-Espino D."/>
            <person name="Jungbluth S."/>
            <person name="Walsh D.A."/>
            <person name="Denef V.J."/>
            <person name="McMahon K.D."/>
            <person name="Konstantinidis K.T."/>
            <person name="Eloe-Fadrosh E.A."/>
            <person name="Kyrpides N.C."/>
            <person name="Woyke T."/>
        </authorList>
    </citation>
    <scope>NUCLEOTIDE SEQUENCE</scope>
    <source>
        <strain evidence="1">GVMAG-S-3300013094-100</strain>
    </source>
</reference>
<accession>A0A6C0KWS1</accession>
<evidence type="ECO:0000313" key="1">
    <source>
        <dbReference type="EMBL" id="QHU21127.1"/>
    </source>
</evidence>
<sequence>MTSGLLSLGIGKMIDKSIVETLNTCFAIKYIQDEYREAFTIIKNSYTHEIDISGYCRYTYDDDGNIVAYYFNSKTRKIFDKHTNDKNELLELQNIIRYAENYLSYPTRIPYAEPHYVRWML</sequence>